<dbReference type="PROSITE" id="PS51257">
    <property type="entry name" value="PROKAR_LIPOPROTEIN"/>
    <property type="match status" value="1"/>
</dbReference>
<evidence type="ECO:0000313" key="2">
    <source>
        <dbReference type="EMBL" id="WEK12351.1"/>
    </source>
</evidence>
<evidence type="ECO:0000256" key="1">
    <source>
        <dbReference type="SAM" id="Phobius"/>
    </source>
</evidence>
<proteinExistence type="predicted"/>
<name>A0AAJ6B403_9MICO</name>
<feature type="transmembrane region" description="Helical" evidence="1">
    <location>
        <begin position="7"/>
        <end position="29"/>
    </location>
</feature>
<sequence>MQRNPYALVLWTATIACAVILLFIWMALSRDSLDDGSGYSVDVPGLSRAALYVFGAGVVTGTGACVLSGVAWLGRQR</sequence>
<organism evidence="2 3">
    <name type="scientific">Candidatus Microbacterium phytovorans</name>
    <dbReference type="NCBI Taxonomy" id="3121374"/>
    <lineage>
        <taxon>Bacteria</taxon>
        <taxon>Bacillati</taxon>
        <taxon>Actinomycetota</taxon>
        <taxon>Actinomycetes</taxon>
        <taxon>Micrococcales</taxon>
        <taxon>Microbacteriaceae</taxon>
        <taxon>Microbacterium</taxon>
    </lineage>
</organism>
<keyword evidence="1" id="KW-1133">Transmembrane helix</keyword>
<dbReference type="EMBL" id="CP119321">
    <property type="protein sequence ID" value="WEK12351.1"/>
    <property type="molecule type" value="Genomic_DNA"/>
</dbReference>
<gene>
    <name evidence="2" type="ORF">P0Y48_07610</name>
</gene>
<accession>A0AAJ6B403</accession>
<protein>
    <submittedName>
        <fullName evidence="2">Uncharacterized protein</fullName>
    </submittedName>
</protein>
<dbReference type="AlphaFoldDB" id="A0AAJ6B403"/>
<dbReference type="Proteomes" id="UP001213972">
    <property type="component" value="Chromosome"/>
</dbReference>
<keyword evidence="1" id="KW-0812">Transmembrane</keyword>
<evidence type="ECO:0000313" key="3">
    <source>
        <dbReference type="Proteomes" id="UP001213972"/>
    </source>
</evidence>
<reference evidence="2" key="1">
    <citation type="submission" date="2023-03" db="EMBL/GenBank/DDBJ databases">
        <title>Andean soil-derived lignocellulolytic bacterial consortium as a source of novel taxa and putative plastic-active enzymes.</title>
        <authorList>
            <person name="Diaz-Garcia L."/>
            <person name="Chuvochina M."/>
            <person name="Feuerriegel G."/>
            <person name="Bunk B."/>
            <person name="Sproer C."/>
            <person name="Streit W.R."/>
            <person name="Rodriguez L.M."/>
            <person name="Overmann J."/>
            <person name="Jimenez D.J."/>
        </authorList>
    </citation>
    <scope>NUCLEOTIDE SEQUENCE</scope>
    <source>
        <strain evidence="2">MAG 4610</strain>
    </source>
</reference>
<keyword evidence="1" id="KW-0472">Membrane</keyword>
<feature type="transmembrane region" description="Helical" evidence="1">
    <location>
        <begin position="49"/>
        <end position="73"/>
    </location>
</feature>